<evidence type="ECO:0000313" key="2">
    <source>
        <dbReference type="EMBL" id="AGI66871.1"/>
    </source>
</evidence>
<evidence type="ECO:0000313" key="3">
    <source>
        <dbReference type="EMBL" id="AGI68820.1"/>
    </source>
</evidence>
<organism evidence="2 4">
    <name type="scientific">Octadecabacter antarcticus 307</name>
    <dbReference type="NCBI Taxonomy" id="391626"/>
    <lineage>
        <taxon>Bacteria</taxon>
        <taxon>Pseudomonadati</taxon>
        <taxon>Pseudomonadota</taxon>
        <taxon>Alphaproteobacteria</taxon>
        <taxon>Rhodobacterales</taxon>
        <taxon>Roseobacteraceae</taxon>
        <taxon>Octadecabacter</taxon>
    </lineage>
</organism>
<feature type="region of interest" description="Disordered" evidence="1">
    <location>
        <begin position="1"/>
        <end position="20"/>
    </location>
</feature>
<dbReference type="eggNOG" id="COG3293">
    <property type="taxonomic scope" value="Bacteria"/>
</dbReference>
<proteinExistence type="predicted"/>
<dbReference type="KEGG" id="oat:OAN307_c33110"/>
<dbReference type="KEGG" id="oat:OAN307_c11690"/>
<evidence type="ECO:0000313" key="4">
    <source>
        <dbReference type="Proteomes" id="UP000005307"/>
    </source>
</evidence>
<dbReference type="STRING" id="391626.OAN307_c11690"/>
<keyword evidence="4" id="KW-1185">Reference proteome</keyword>
<dbReference type="AlphaFoldDB" id="M9R962"/>
<gene>
    <name evidence="2" type="ORF">OAN307_c11690</name>
    <name evidence="3" type="ORF">OAN307_c33110</name>
</gene>
<evidence type="ECO:0000256" key="1">
    <source>
        <dbReference type="SAM" id="MobiDB-lite"/>
    </source>
</evidence>
<dbReference type="EMBL" id="CP003740">
    <property type="protein sequence ID" value="AGI66871.1"/>
    <property type="molecule type" value="Genomic_DNA"/>
</dbReference>
<accession>M9R962</accession>
<reference evidence="2 4" key="1">
    <citation type="journal article" date="2013" name="PLoS ONE">
        <title>Poles Apart: Arctic and Antarctic Octadecabacter strains Share High Genome Plasticity and a New Type of Xanthorhodopsin.</title>
        <authorList>
            <person name="Vollmers J."/>
            <person name="Voget S."/>
            <person name="Dietrich S."/>
            <person name="Gollnow K."/>
            <person name="Smits M."/>
            <person name="Meyer K."/>
            <person name="Brinkhoff T."/>
            <person name="Simon M."/>
            <person name="Daniel R."/>
        </authorList>
    </citation>
    <scope>NUCLEOTIDE SEQUENCE [LARGE SCALE GENOMIC DNA]</scope>
    <source>
        <strain evidence="2 4">307</strain>
    </source>
</reference>
<evidence type="ECO:0008006" key="5">
    <source>
        <dbReference type="Google" id="ProtNLM"/>
    </source>
</evidence>
<name>M9R962_9RHOB</name>
<dbReference type="EMBL" id="CP003740">
    <property type="protein sequence ID" value="AGI68820.1"/>
    <property type="molecule type" value="Genomic_DNA"/>
</dbReference>
<feature type="compositionally biased region" description="Basic and acidic residues" evidence="1">
    <location>
        <begin position="11"/>
        <end position="20"/>
    </location>
</feature>
<sequence length="98" mass="11229">MTVRAAGPMKRPVDVSRHERAEPRLRWCDAPAEYGRPKTLYNRWKRWSDMDVFARIMMGLAEQAPDNKTISIPSHRNCVSTAGQRIEDMTLNGSEKAL</sequence>
<dbReference type="HOGENOM" id="CLU_2330989_0_0_5"/>
<protein>
    <recommendedName>
        <fullName evidence="5">Transposase</fullName>
    </recommendedName>
</protein>
<dbReference type="Proteomes" id="UP000005307">
    <property type="component" value="Chromosome"/>
</dbReference>